<evidence type="ECO:0000256" key="1">
    <source>
        <dbReference type="ARBA" id="ARBA00004651"/>
    </source>
</evidence>
<evidence type="ECO:0000259" key="9">
    <source>
        <dbReference type="Pfam" id="PF13231"/>
    </source>
</evidence>
<gene>
    <name evidence="10" type="ORF">NIES592_14130</name>
</gene>
<comment type="subcellular location">
    <subcellularLocation>
        <location evidence="1">Cell membrane</location>
        <topology evidence="1">Multi-pass membrane protein</topology>
    </subcellularLocation>
</comment>
<feature type="transmembrane region" description="Helical" evidence="8">
    <location>
        <begin position="247"/>
        <end position="267"/>
    </location>
</feature>
<dbReference type="EMBL" id="MRCA01000007">
    <property type="protein sequence ID" value="OKH13213.1"/>
    <property type="molecule type" value="Genomic_DNA"/>
</dbReference>
<feature type="transmembrane region" description="Helical" evidence="8">
    <location>
        <begin position="116"/>
        <end position="135"/>
    </location>
</feature>
<keyword evidence="6 8" id="KW-1133">Transmembrane helix</keyword>
<evidence type="ECO:0000313" key="10">
    <source>
        <dbReference type="EMBL" id="OKH13213.1"/>
    </source>
</evidence>
<evidence type="ECO:0000256" key="2">
    <source>
        <dbReference type="ARBA" id="ARBA00022475"/>
    </source>
</evidence>
<proteinExistence type="predicted"/>
<feature type="transmembrane region" description="Helical" evidence="8">
    <location>
        <begin position="142"/>
        <end position="164"/>
    </location>
</feature>
<feature type="transmembrane region" description="Helical" evidence="8">
    <location>
        <begin position="222"/>
        <end position="240"/>
    </location>
</feature>
<dbReference type="AlphaFoldDB" id="A0A1U7GXX6"/>
<dbReference type="GO" id="GO:0005886">
    <property type="term" value="C:plasma membrane"/>
    <property type="evidence" value="ECO:0007669"/>
    <property type="project" value="UniProtKB-SubCell"/>
</dbReference>
<feature type="transmembrane region" description="Helical" evidence="8">
    <location>
        <begin position="364"/>
        <end position="383"/>
    </location>
</feature>
<dbReference type="Pfam" id="PF13231">
    <property type="entry name" value="PMT_2"/>
    <property type="match status" value="1"/>
</dbReference>
<keyword evidence="5 8" id="KW-0812">Transmembrane</keyword>
<reference evidence="10 11" key="1">
    <citation type="submission" date="2016-11" db="EMBL/GenBank/DDBJ databases">
        <title>Draft Genome Sequences of Nine Cyanobacterial Strains from Diverse Habitats.</title>
        <authorList>
            <person name="Zhu T."/>
            <person name="Hou S."/>
            <person name="Lu X."/>
            <person name="Hess W.R."/>
        </authorList>
    </citation>
    <scope>NUCLEOTIDE SEQUENCE [LARGE SCALE GENOMIC DNA]</scope>
    <source>
        <strain evidence="10 11">NIES-592</strain>
    </source>
</reference>
<accession>A0A1U7GXX6</accession>
<sequence>MQRLILAPRWLQFFIVVLVIFGIFFRFVNLDGKVYSLGETDTLLRISGYTTTQVKQQLFNGRVINKQAFAKFQSLNPEKIFGDTINSLAIDNPHHPPFYYLLARFWVQLFGDSMTTIRSLSAVISLSVFPCAYWLCRELFKVPLSLPGIAIALLAISPIQIIYAQEAQEYILWEVTILLSSAALLRALRLESTQLKEESYILNWGIYTFTLVLSLYTYLLSVFVAIAHLFYVIAIAKFRWNQTSQRFLMSSLLGFIIFSPWILVILAKQSSVLFSTDAKIKNSSFPNSIVNCLIQINHIFIDLNFNWIKPLIIIVVTPIFFTLVGYAIYCLWRTTHEKTWLFIINLIAIPTVPLVVSFCQLDLIPYYLGVQIAVAYLLSIQLYNGSISRQKTWQTILALLIIVGLFSDTLYSRYYTWWSKFSGNNHLEIAKIINQTSRTLLISNDAGNNSINILSLSSLIEPNVRFLLVQGNNIPKFSKNYSNIFLLNPSDTFRKRIEKKSQMNINIIYQGEYYSLWKLSE</sequence>
<organism evidence="10 11">
    <name type="scientific">Fischerella major NIES-592</name>
    <dbReference type="NCBI Taxonomy" id="210994"/>
    <lineage>
        <taxon>Bacteria</taxon>
        <taxon>Bacillati</taxon>
        <taxon>Cyanobacteriota</taxon>
        <taxon>Cyanophyceae</taxon>
        <taxon>Nostocales</taxon>
        <taxon>Hapalosiphonaceae</taxon>
        <taxon>Fischerella</taxon>
    </lineage>
</organism>
<dbReference type="PANTHER" id="PTHR33908:SF11">
    <property type="entry name" value="MEMBRANE PROTEIN"/>
    <property type="match status" value="1"/>
</dbReference>
<evidence type="ECO:0000256" key="4">
    <source>
        <dbReference type="ARBA" id="ARBA00022679"/>
    </source>
</evidence>
<name>A0A1U7GXX6_9CYAN</name>
<dbReference type="OrthoDB" id="495800at2"/>
<comment type="caution">
    <text evidence="10">The sequence shown here is derived from an EMBL/GenBank/DDBJ whole genome shotgun (WGS) entry which is preliminary data.</text>
</comment>
<evidence type="ECO:0000256" key="7">
    <source>
        <dbReference type="ARBA" id="ARBA00023136"/>
    </source>
</evidence>
<dbReference type="RefSeq" id="WP_073556085.1">
    <property type="nucleotide sequence ID" value="NZ_MRCA01000007.1"/>
</dbReference>
<dbReference type="Proteomes" id="UP000186391">
    <property type="component" value="Unassembled WGS sequence"/>
</dbReference>
<evidence type="ECO:0000256" key="3">
    <source>
        <dbReference type="ARBA" id="ARBA00022676"/>
    </source>
</evidence>
<evidence type="ECO:0000256" key="5">
    <source>
        <dbReference type="ARBA" id="ARBA00022692"/>
    </source>
</evidence>
<feature type="transmembrane region" description="Helical" evidence="8">
    <location>
        <begin position="311"/>
        <end position="332"/>
    </location>
</feature>
<keyword evidence="2" id="KW-1003">Cell membrane</keyword>
<protein>
    <recommendedName>
        <fullName evidence="9">Glycosyltransferase RgtA/B/C/D-like domain-containing protein</fullName>
    </recommendedName>
</protein>
<feature type="transmembrane region" description="Helical" evidence="8">
    <location>
        <begin position="395"/>
        <end position="415"/>
    </location>
</feature>
<dbReference type="GO" id="GO:0009103">
    <property type="term" value="P:lipopolysaccharide biosynthetic process"/>
    <property type="evidence" value="ECO:0007669"/>
    <property type="project" value="UniProtKB-ARBA"/>
</dbReference>
<dbReference type="PANTHER" id="PTHR33908">
    <property type="entry name" value="MANNOSYLTRANSFERASE YKCB-RELATED"/>
    <property type="match status" value="1"/>
</dbReference>
<evidence type="ECO:0000256" key="6">
    <source>
        <dbReference type="ARBA" id="ARBA00022989"/>
    </source>
</evidence>
<keyword evidence="3" id="KW-0328">Glycosyltransferase</keyword>
<keyword evidence="11" id="KW-1185">Reference proteome</keyword>
<evidence type="ECO:0000256" key="8">
    <source>
        <dbReference type="SAM" id="Phobius"/>
    </source>
</evidence>
<dbReference type="InterPro" id="IPR050297">
    <property type="entry name" value="LipidA_mod_glycosyltrf_83"/>
</dbReference>
<dbReference type="InterPro" id="IPR038731">
    <property type="entry name" value="RgtA/B/C-like"/>
</dbReference>
<feature type="transmembrane region" description="Helical" evidence="8">
    <location>
        <begin position="339"/>
        <end position="358"/>
    </location>
</feature>
<feature type="transmembrane region" description="Helical" evidence="8">
    <location>
        <begin position="10"/>
        <end position="28"/>
    </location>
</feature>
<dbReference type="GO" id="GO:0016763">
    <property type="term" value="F:pentosyltransferase activity"/>
    <property type="evidence" value="ECO:0007669"/>
    <property type="project" value="TreeGrafter"/>
</dbReference>
<keyword evidence="7 8" id="KW-0472">Membrane</keyword>
<keyword evidence="4" id="KW-0808">Transferase</keyword>
<feature type="domain" description="Glycosyltransferase RgtA/B/C/D-like" evidence="9">
    <location>
        <begin position="94"/>
        <end position="262"/>
    </location>
</feature>
<evidence type="ECO:0000313" key="11">
    <source>
        <dbReference type="Proteomes" id="UP000186391"/>
    </source>
</evidence>